<dbReference type="EMBL" id="CP033455">
    <property type="protein sequence ID" value="QGR03747.1"/>
    <property type="molecule type" value="Genomic_DNA"/>
</dbReference>
<proteinExistence type="predicted"/>
<evidence type="ECO:0000256" key="2">
    <source>
        <dbReference type="ARBA" id="ARBA00022448"/>
    </source>
</evidence>
<evidence type="ECO:0000256" key="6">
    <source>
        <dbReference type="ARBA" id="ARBA00023136"/>
    </source>
</evidence>
<dbReference type="GO" id="GO:0016020">
    <property type="term" value="C:membrane"/>
    <property type="evidence" value="ECO:0007669"/>
    <property type="project" value="UniProtKB-SubCell"/>
</dbReference>
<keyword evidence="6" id="KW-0472">Membrane</keyword>
<sequence>MYAKIYRPAKSVMQSGNNKSRSWKLEFAPSSSQYIEPLMKWTGSCDTRQQVCLFFPTREQAIKYATTHNIRYIILQEHQRTITPKSYADNFTRLRGI</sequence>
<evidence type="ECO:0000313" key="7">
    <source>
        <dbReference type="EMBL" id="QGR03747.1"/>
    </source>
</evidence>
<evidence type="ECO:0000313" key="8">
    <source>
        <dbReference type="Proteomes" id="UP000422822"/>
    </source>
</evidence>
<keyword evidence="2" id="KW-0813">Transport</keyword>
<dbReference type="AlphaFoldDB" id="A0AAE6UIR2"/>
<dbReference type="InterPro" id="IPR006885">
    <property type="entry name" value="NADH_UbQ_FeS_4_mit-like"/>
</dbReference>
<gene>
    <name evidence="7" type="ORF">EDL80_04245</name>
</gene>
<keyword evidence="5" id="KW-0249">Electron transport</keyword>
<evidence type="ECO:0000256" key="1">
    <source>
        <dbReference type="ARBA" id="ARBA00004370"/>
    </source>
</evidence>
<keyword evidence="3" id="KW-0679">Respiratory chain</keyword>
<dbReference type="Pfam" id="PF04800">
    <property type="entry name" value="NDUS4"/>
    <property type="match status" value="1"/>
</dbReference>
<dbReference type="PANTHER" id="PTHR12219:SF8">
    <property type="entry name" value="NADH DEHYDROGENASE [UBIQUINONE] IRON-SULFUR PROTEIN 4, MITOCHONDRIAL"/>
    <property type="match status" value="1"/>
</dbReference>
<dbReference type="Gene3D" id="3.30.160.190">
    <property type="entry name" value="atu1810 like domain"/>
    <property type="match status" value="1"/>
</dbReference>
<dbReference type="PANTHER" id="PTHR12219">
    <property type="entry name" value="NADH-UBIQUINONE OXIDOREDUCTASE"/>
    <property type="match status" value="1"/>
</dbReference>
<organism evidence="7 8">
    <name type="scientific">Ehrlichia ruminantium</name>
    <name type="common">heartwater rickettsia</name>
    <name type="synonym">Cowdria ruminantium</name>
    <dbReference type="NCBI Taxonomy" id="779"/>
    <lineage>
        <taxon>Bacteria</taxon>
        <taxon>Pseudomonadati</taxon>
        <taxon>Pseudomonadota</taxon>
        <taxon>Alphaproteobacteria</taxon>
        <taxon>Rickettsiales</taxon>
        <taxon>Anaplasmataceae</taxon>
        <taxon>Ehrlichia</taxon>
    </lineage>
</organism>
<evidence type="ECO:0000256" key="5">
    <source>
        <dbReference type="ARBA" id="ARBA00022982"/>
    </source>
</evidence>
<comment type="subcellular location">
    <subcellularLocation>
        <location evidence="1">Membrane</location>
    </subcellularLocation>
</comment>
<evidence type="ECO:0000256" key="3">
    <source>
        <dbReference type="ARBA" id="ARBA00022660"/>
    </source>
</evidence>
<protein>
    <submittedName>
        <fullName evidence="7">NADH-ubiquinone oxidoreductase</fullName>
    </submittedName>
</protein>
<keyword evidence="8" id="KW-1185">Reference proteome</keyword>
<keyword evidence="4" id="KW-0809">Transit peptide</keyword>
<name>A0AAE6UIR2_EHRRU</name>
<evidence type="ECO:0000256" key="4">
    <source>
        <dbReference type="ARBA" id="ARBA00022946"/>
    </source>
</evidence>
<dbReference type="GO" id="GO:0022900">
    <property type="term" value="P:electron transport chain"/>
    <property type="evidence" value="ECO:0007669"/>
    <property type="project" value="InterPro"/>
</dbReference>
<reference evidence="7 8" key="1">
    <citation type="submission" date="2018-10" db="EMBL/GenBank/DDBJ databases">
        <title>Propagation and draft genome sequences of three atypical Erhlichia ruminantium isolates.</title>
        <authorList>
            <person name="Liebenberg J."/>
            <person name="Steyn H."/>
            <person name="Josemans A."/>
            <person name="Zweygarth E."/>
        </authorList>
    </citation>
    <scope>NUCLEOTIDE SEQUENCE [LARGE SCALE GENOMIC DNA]</scope>
    <source>
        <strain evidence="7 8">Omatjenne</strain>
    </source>
</reference>
<accession>A0AAE6UIR2</accession>
<dbReference type="RefSeq" id="WP_158406932.1">
    <property type="nucleotide sequence ID" value="NZ_CP033454.1"/>
</dbReference>
<dbReference type="InterPro" id="IPR038532">
    <property type="entry name" value="NDUFS4-like_sf"/>
</dbReference>
<dbReference type="Proteomes" id="UP000422822">
    <property type="component" value="Chromosome"/>
</dbReference>